<feature type="domain" description="SGNH hydrolase-type esterase" evidence="2">
    <location>
        <begin position="31"/>
        <end position="221"/>
    </location>
</feature>
<dbReference type="SUPFAM" id="SSF52266">
    <property type="entry name" value="SGNH hydrolase"/>
    <property type="match status" value="1"/>
</dbReference>
<dbReference type="PANTHER" id="PTHR30383:SF29">
    <property type="entry name" value="SGNH HYDROLASE-TYPE ESTERASE DOMAIN-CONTAINING PROTEIN"/>
    <property type="match status" value="1"/>
</dbReference>
<dbReference type="EMBL" id="JAEKMH010000002">
    <property type="protein sequence ID" value="MBJ3785305.1"/>
    <property type="molecule type" value="Genomic_DNA"/>
</dbReference>
<reference evidence="3" key="1">
    <citation type="submission" date="2020-12" db="EMBL/GenBank/DDBJ databases">
        <title>Devosia sp. MSA67 isolated from Mo River.</title>
        <authorList>
            <person name="Ma F."/>
            <person name="Zi Z."/>
        </authorList>
    </citation>
    <scope>NUCLEOTIDE SEQUENCE</scope>
    <source>
        <strain evidence="3">MSA67</strain>
    </source>
</reference>
<dbReference type="AlphaFoldDB" id="A0A934IYB4"/>
<dbReference type="Proteomes" id="UP000602124">
    <property type="component" value="Unassembled WGS sequence"/>
</dbReference>
<sequence length="244" mass="25724">MKIERLAIAALSAAMLSPAVAAEELSQRVLVFGDSNTWGAIPSATTPGHRYPAESTWPYILDTLLPADVDVIAEGLGGRTTDFDSDPGGVYRYSGAEMLPSVLASHRPIDVLVIMLGTNDLFAAHDRSIEDIALGVEHLVTLAQETRPPGTNEPAPRILVVAPPAIDETIEGTPFASYFEGGVEKSQGFPEAYAEVAERLGVGFFDAGSVVATDTEDGIHFDLDDHAALAAAIAAPVKDLLDAE</sequence>
<dbReference type="InterPro" id="IPR013830">
    <property type="entry name" value="SGNH_hydro"/>
</dbReference>
<dbReference type="GO" id="GO:0016788">
    <property type="term" value="F:hydrolase activity, acting on ester bonds"/>
    <property type="evidence" value="ECO:0007669"/>
    <property type="project" value="UniProtKB-ARBA"/>
</dbReference>
<gene>
    <name evidence="3" type="ORF">JEQ47_11270</name>
</gene>
<dbReference type="RefSeq" id="WP_198876491.1">
    <property type="nucleotide sequence ID" value="NZ_JAEKMH010000002.1"/>
</dbReference>
<organism evidence="3 4">
    <name type="scientific">Devosia sediminis</name>
    <dbReference type="NCBI Taxonomy" id="2798801"/>
    <lineage>
        <taxon>Bacteria</taxon>
        <taxon>Pseudomonadati</taxon>
        <taxon>Pseudomonadota</taxon>
        <taxon>Alphaproteobacteria</taxon>
        <taxon>Hyphomicrobiales</taxon>
        <taxon>Devosiaceae</taxon>
        <taxon>Devosia</taxon>
    </lineage>
</organism>
<keyword evidence="4" id="KW-1185">Reference proteome</keyword>
<dbReference type="InterPro" id="IPR051532">
    <property type="entry name" value="Ester_Hydrolysis_Enzymes"/>
</dbReference>
<dbReference type="PANTHER" id="PTHR30383">
    <property type="entry name" value="THIOESTERASE 1/PROTEASE 1/LYSOPHOSPHOLIPASE L1"/>
    <property type="match status" value="1"/>
</dbReference>
<dbReference type="InterPro" id="IPR036514">
    <property type="entry name" value="SGNH_hydro_sf"/>
</dbReference>
<keyword evidence="1" id="KW-0732">Signal</keyword>
<name>A0A934IYB4_9HYPH</name>
<evidence type="ECO:0000256" key="1">
    <source>
        <dbReference type="SAM" id="SignalP"/>
    </source>
</evidence>
<evidence type="ECO:0000259" key="2">
    <source>
        <dbReference type="Pfam" id="PF13472"/>
    </source>
</evidence>
<dbReference type="Pfam" id="PF13472">
    <property type="entry name" value="Lipase_GDSL_2"/>
    <property type="match status" value="1"/>
</dbReference>
<evidence type="ECO:0000313" key="4">
    <source>
        <dbReference type="Proteomes" id="UP000602124"/>
    </source>
</evidence>
<feature type="signal peptide" evidence="1">
    <location>
        <begin position="1"/>
        <end position="21"/>
    </location>
</feature>
<dbReference type="Gene3D" id="3.40.50.1110">
    <property type="entry name" value="SGNH hydrolase"/>
    <property type="match status" value="1"/>
</dbReference>
<evidence type="ECO:0000313" key="3">
    <source>
        <dbReference type="EMBL" id="MBJ3785305.1"/>
    </source>
</evidence>
<protein>
    <recommendedName>
        <fullName evidence="2">SGNH hydrolase-type esterase domain-containing protein</fullName>
    </recommendedName>
</protein>
<comment type="caution">
    <text evidence="3">The sequence shown here is derived from an EMBL/GenBank/DDBJ whole genome shotgun (WGS) entry which is preliminary data.</text>
</comment>
<feature type="chain" id="PRO_5037050162" description="SGNH hydrolase-type esterase domain-containing protein" evidence="1">
    <location>
        <begin position="22"/>
        <end position="244"/>
    </location>
</feature>
<proteinExistence type="predicted"/>
<accession>A0A934IYB4</accession>